<keyword evidence="3" id="KW-1185">Reference proteome</keyword>
<evidence type="ECO:0000313" key="2">
    <source>
        <dbReference type="EMBL" id="KAK4873914.1"/>
    </source>
</evidence>
<dbReference type="InterPro" id="IPR032135">
    <property type="entry name" value="DUF4817"/>
</dbReference>
<comment type="caution">
    <text evidence="2">The sequence shown here is derived from an EMBL/GenBank/DDBJ whole genome shotgun (WGS) entry which is preliminary data.</text>
</comment>
<dbReference type="EMBL" id="JARPUR010000006">
    <property type="protein sequence ID" value="KAK4873914.1"/>
    <property type="molecule type" value="Genomic_DNA"/>
</dbReference>
<name>A0AAN7SDS8_9COLE</name>
<dbReference type="AlphaFoldDB" id="A0AAN7SDS8"/>
<proteinExistence type="predicted"/>
<evidence type="ECO:0000313" key="3">
    <source>
        <dbReference type="Proteomes" id="UP001353858"/>
    </source>
</evidence>
<dbReference type="Pfam" id="PF16087">
    <property type="entry name" value="DUF4817"/>
    <property type="match status" value="1"/>
</dbReference>
<accession>A0AAN7SDS8</accession>
<reference evidence="3" key="1">
    <citation type="submission" date="2023-01" db="EMBL/GenBank/DDBJ databases">
        <title>Key to firefly adult light organ development and bioluminescence: homeobox transcription factors regulate luciferase expression and transportation to peroxisome.</title>
        <authorList>
            <person name="Fu X."/>
        </authorList>
    </citation>
    <scope>NUCLEOTIDE SEQUENCE [LARGE SCALE GENOMIC DNA]</scope>
</reference>
<feature type="domain" description="DUF4817" evidence="1">
    <location>
        <begin position="6"/>
        <end position="55"/>
    </location>
</feature>
<gene>
    <name evidence="2" type="ORF">RN001_013274</name>
</gene>
<protein>
    <recommendedName>
        <fullName evidence="1">DUF4817 domain-containing protein</fullName>
    </recommendedName>
</protein>
<dbReference type="Proteomes" id="UP001353858">
    <property type="component" value="Unassembled WGS sequence"/>
</dbReference>
<sequence>MNRLTPEQRFQIVQIYFENHGSVRNTYRPIRPFYGQHNRPSEQLIRLAMERFHTKFTLNNNTHLQRRRTVRTEEVIAAEEHNVEEDLNQSIRHRAH</sequence>
<evidence type="ECO:0000259" key="1">
    <source>
        <dbReference type="Pfam" id="PF16087"/>
    </source>
</evidence>
<organism evidence="2 3">
    <name type="scientific">Aquatica leii</name>
    <dbReference type="NCBI Taxonomy" id="1421715"/>
    <lineage>
        <taxon>Eukaryota</taxon>
        <taxon>Metazoa</taxon>
        <taxon>Ecdysozoa</taxon>
        <taxon>Arthropoda</taxon>
        <taxon>Hexapoda</taxon>
        <taxon>Insecta</taxon>
        <taxon>Pterygota</taxon>
        <taxon>Neoptera</taxon>
        <taxon>Endopterygota</taxon>
        <taxon>Coleoptera</taxon>
        <taxon>Polyphaga</taxon>
        <taxon>Elateriformia</taxon>
        <taxon>Elateroidea</taxon>
        <taxon>Lampyridae</taxon>
        <taxon>Luciolinae</taxon>
        <taxon>Aquatica</taxon>
    </lineage>
</organism>